<reference evidence="2" key="2">
    <citation type="submission" date="2025-08" db="UniProtKB">
        <authorList>
            <consortium name="RefSeq"/>
        </authorList>
    </citation>
    <scope>IDENTIFICATION</scope>
    <source>
        <tissue evidence="2">Leaf</tissue>
    </source>
</reference>
<keyword evidence="1" id="KW-1185">Reference proteome</keyword>
<evidence type="ECO:0000313" key="1">
    <source>
        <dbReference type="Proteomes" id="UP000813463"/>
    </source>
</evidence>
<evidence type="ECO:0000313" key="2">
    <source>
        <dbReference type="RefSeq" id="XP_021836778.2"/>
    </source>
</evidence>
<protein>
    <submittedName>
        <fullName evidence="2">Pentatricopeptide repeat-containing protein At3g42630</fullName>
    </submittedName>
</protein>
<gene>
    <name evidence="2" type="primary">LOC110776526</name>
</gene>
<dbReference type="InterPro" id="IPR011990">
    <property type="entry name" value="TPR-like_helical_dom_sf"/>
</dbReference>
<dbReference type="AlphaFoldDB" id="A0A9R0HTY6"/>
<accession>A0A9R0HTY6</accession>
<organism evidence="1 2">
    <name type="scientific">Spinacia oleracea</name>
    <name type="common">Spinach</name>
    <dbReference type="NCBI Taxonomy" id="3562"/>
    <lineage>
        <taxon>Eukaryota</taxon>
        <taxon>Viridiplantae</taxon>
        <taxon>Streptophyta</taxon>
        <taxon>Embryophyta</taxon>
        <taxon>Tracheophyta</taxon>
        <taxon>Spermatophyta</taxon>
        <taxon>Magnoliopsida</taxon>
        <taxon>eudicotyledons</taxon>
        <taxon>Gunneridae</taxon>
        <taxon>Pentapetalae</taxon>
        <taxon>Caryophyllales</taxon>
        <taxon>Chenopodiaceae</taxon>
        <taxon>Chenopodioideae</taxon>
        <taxon>Anserineae</taxon>
        <taxon>Spinacia</taxon>
    </lineage>
</organism>
<name>A0A9R0HTY6_SPIOL</name>
<dbReference type="GeneID" id="110776526"/>
<dbReference type="RefSeq" id="XP_021836778.2">
    <property type="nucleotide sequence ID" value="XM_021981086.2"/>
</dbReference>
<dbReference type="Gene3D" id="1.25.40.10">
    <property type="entry name" value="Tetratricopeptide repeat domain"/>
    <property type="match status" value="2"/>
</dbReference>
<dbReference type="KEGG" id="soe:110776526"/>
<dbReference type="Proteomes" id="UP000813463">
    <property type="component" value="Chromosome 3"/>
</dbReference>
<reference evidence="1" key="1">
    <citation type="journal article" date="2021" name="Nat. Commun.">
        <title>Genomic analyses provide insights into spinach domestication and the genetic basis of agronomic traits.</title>
        <authorList>
            <person name="Cai X."/>
            <person name="Sun X."/>
            <person name="Xu C."/>
            <person name="Sun H."/>
            <person name="Wang X."/>
            <person name="Ge C."/>
            <person name="Zhang Z."/>
            <person name="Wang Q."/>
            <person name="Fei Z."/>
            <person name="Jiao C."/>
            <person name="Wang Q."/>
        </authorList>
    </citation>
    <scope>NUCLEOTIDE SEQUENCE [LARGE SCALE GENOMIC DNA]</scope>
    <source>
        <strain evidence="1">cv. Varoflay</strain>
    </source>
</reference>
<dbReference type="PANTHER" id="PTHR47493">
    <property type="entry name" value="OS08G0520200 PROTEIN"/>
    <property type="match status" value="1"/>
</dbReference>
<sequence length="405" mass="46328">MGAWHLSPDSLLPWLHKSAKQTHSNLVSFHNKPIPTSPLTKMINQHNQTKLLRIKQSSQVTTSISGSDSNSTDFNAIMLFCAENGYVTEAQMLWDETLNSSFIPNLNLVSSLMIAYAKTGHFDLICQILSQIRNRSFNWLPQVYSLAIKCFGMGGQLDCMECTLNDMVSMGFRVDSVTGNAYVVYYSLFGSLAEMEVAYGRLKKSRILLEEEGIRAVSLAYIKENKFFKLGEFLRDVGLGRRNVGNLLWNLLLLSYAAKFKMKSLQREFLAMLAAGFRPDLTTFNIRALAFSKMSLFWDLHLSLDHMRHENVVPDLVTYGCLADTYMDKRMGRNLDFALQKMINLNECPSVATDHFVFEAMGKGEFHVNSEASMEFNNHKNWTYKKLIAVHVKKRHRSNQIFWNY</sequence>
<proteinExistence type="predicted"/>
<dbReference type="PANTHER" id="PTHR47493:SF1">
    <property type="entry name" value="OS08G0520200 PROTEIN"/>
    <property type="match status" value="1"/>
</dbReference>